<gene>
    <name evidence="1" type="ORF">MUCCIDRAFT_77549</name>
</gene>
<organism evidence="1 2">
    <name type="scientific">Mucor lusitanicus CBS 277.49</name>
    <dbReference type="NCBI Taxonomy" id="747725"/>
    <lineage>
        <taxon>Eukaryota</taxon>
        <taxon>Fungi</taxon>
        <taxon>Fungi incertae sedis</taxon>
        <taxon>Mucoromycota</taxon>
        <taxon>Mucoromycotina</taxon>
        <taxon>Mucoromycetes</taxon>
        <taxon>Mucorales</taxon>
        <taxon>Mucorineae</taxon>
        <taxon>Mucoraceae</taxon>
        <taxon>Mucor</taxon>
    </lineage>
</organism>
<sequence>MSPLDKIKETLFFKDYWLNKKPLDWDAIGYLTSLIEKYPATNKRTAHYNLNQDLEQLYTAFIDERSIKKHVHNIKQSLSSSSGRTVISQFWEKHADTLKGISLDNKTSQSVVLSAMMKTAASAASANASLSSAAACSSSGTPAVPSNTSKRKQEFDIQTRSRKRRLETIEALKEVDEVFVCDLEESVGTIIKKNAIEVHARLLSKEVLTVRERKIMTNGLSSILDLADNSLASQRSLFSESQWSELQLLFGDKLKMDPVLLSEKVKDVIVIVVGTLGLSGDYDCCISLVNKEIARSKSDSTIAALVVLKAILKIMKKYPSMLIKPPGKKVTESDYLRCVWSPILEALFPPEKNLIRIKSGESINSASTNNKNEQYVAASSIKSLKIDFRLLVDVGNDEVDVGAGECALNDADDKAIEDEGKLTRETKDALDEMVKSVPDDLLDTTCWGLQFTGSHCSLATIHLDSQGLYVNMHRHSFNVPLSHSLLESFGDTIGWLLLMREHMLRLRDIALRHKTAKHSNNISFNRRQTQAPNPRLSYMRDTYYTPPRYHESKLPVFIFSKATVPESVATSSRAPISPSSATSAIITGEPDKFGYIDQDNGTYYNIHTKKLHDSHPHMDANRNEEEDYH</sequence>
<evidence type="ECO:0000313" key="1">
    <source>
        <dbReference type="EMBL" id="OAD07489.1"/>
    </source>
</evidence>
<dbReference type="Proteomes" id="UP000077051">
    <property type="component" value="Unassembled WGS sequence"/>
</dbReference>
<reference evidence="1 2" key="1">
    <citation type="submission" date="2015-06" db="EMBL/GenBank/DDBJ databases">
        <title>Expansion of signal transduction pathways in fungi by whole-genome duplication.</title>
        <authorList>
            <consortium name="DOE Joint Genome Institute"/>
            <person name="Corrochano L.M."/>
            <person name="Kuo A."/>
            <person name="Marcet-Houben M."/>
            <person name="Polaino S."/>
            <person name="Salamov A."/>
            <person name="Villalobos J.M."/>
            <person name="Alvarez M.I."/>
            <person name="Avalos J."/>
            <person name="Benito E.P."/>
            <person name="Benoit I."/>
            <person name="Burger G."/>
            <person name="Camino L.P."/>
            <person name="Canovas D."/>
            <person name="Cerda-Olmedo E."/>
            <person name="Cheng J.-F."/>
            <person name="Dominguez A."/>
            <person name="Elias M."/>
            <person name="Eslava A.P."/>
            <person name="Glaser F."/>
            <person name="Grimwood J."/>
            <person name="Gutierrez G."/>
            <person name="Heitman J."/>
            <person name="Henrissat B."/>
            <person name="Iturriaga E.A."/>
            <person name="Lang B.F."/>
            <person name="Lavin J.L."/>
            <person name="Lee S."/>
            <person name="Li W."/>
            <person name="Lindquist E."/>
            <person name="Lopez-Garcia S."/>
            <person name="Luque E.M."/>
            <person name="Marcos A.T."/>
            <person name="Martin J."/>
            <person name="Mccluskey K."/>
            <person name="Medina H.R."/>
            <person name="Miralles-Duran A."/>
            <person name="Miyazaki A."/>
            <person name="Munoz-Torres E."/>
            <person name="Oguiza J.A."/>
            <person name="Ohm R."/>
            <person name="Olmedo M."/>
            <person name="Orejas M."/>
            <person name="Ortiz-Castellanos L."/>
            <person name="Pisabarro A.G."/>
            <person name="Rodriguez-Romero J."/>
            <person name="Ruiz-Herrera J."/>
            <person name="Ruiz-Vazquez R."/>
            <person name="Sanz C."/>
            <person name="Schackwitz W."/>
            <person name="Schmutz J."/>
            <person name="Shahriari M."/>
            <person name="Shelest E."/>
            <person name="Silva-Franco F."/>
            <person name="Soanes D."/>
            <person name="Syed K."/>
            <person name="Tagua V.G."/>
            <person name="Talbot N.J."/>
            <person name="Thon M."/>
            <person name="De Vries R.P."/>
            <person name="Wiebenga A."/>
            <person name="Yadav J.S."/>
            <person name="Braun E.L."/>
            <person name="Baker S."/>
            <person name="Garre V."/>
            <person name="Horwitz B."/>
            <person name="Torres-Martinez S."/>
            <person name="Idnurm A."/>
            <person name="Herrera-Estrella A."/>
            <person name="Gabaldon T."/>
            <person name="Grigoriev I.V."/>
        </authorList>
    </citation>
    <scope>NUCLEOTIDE SEQUENCE [LARGE SCALE GENOMIC DNA]</scope>
    <source>
        <strain evidence="1 2">CBS 277.49</strain>
    </source>
</reference>
<dbReference type="VEuPathDB" id="FungiDB:MUCCIDRAFT_77549"/>
<dbReference type="EMBL" id="AMYB01000001">
    <property type="protein sequence ID" value="OAD07489.1"/>
    <property type="molecule type" value="Genomic_DNA"/>
</dbReference>
<evidence type="ECO:0000313" key="2">
    <source>
        <dbReference type="Proteomes" id="UP000077051"/>
    </source>
</evidence>
<keyword evidence="2" id="KW-1185">Reference proteome</keyword>
<name>A0A162RN76_MUCCL</name>
<dbReference type="STRING" id="747725.A0A162RN76"/>
<dbReference type="AlphaFoldDB" id="A0A162RN76"/>
<protein>
    <submittedName>
        <fullName evidence="1">Uncharacterized protein</fullName>
    </submittedName>
</protein>
<accession>A0A162RN76</accession>
<proteinExistence type="predicted"/>
<dbReference type="OrthoDB" id="2242533at2759"/>
<comment type="caution">
    <text evidence="1">The sequence shown here is derived from an EMBL/GenBank/DDBJ whole genome shotgun (WGS) entry which is preliminary data.</text>
</comment>